<feature type="region of interest" description="Disordered" evidence="4">
    <location>
        <begin position="1"/>
        <end position="26"/>
    </location>
</feature>
<dbReference type="AlphaFoldDB" id="A0AAD3HJB9"/>
<dbReference type="Proteomes" id="UP001054857">
    <property type="component" value="Unassembled WGS sequence"/>
</dbReference>
<protein>
    <submittedName>
        <fullName evidence="5">Uncharacterized protein</fullName>
    </submittedName>
</protein>
<keyword evidence="2" id="KW-0806">Transcription termination</keyword>
<accession>A0AAD3HJB9</accession>
<keyword evidence="6" id="KW-1185">Reference proteome</keyword>
<keyword evidence="2" id="KW-0804">Transcription</keyword>
<evidence type="ECO:0000313" key="6">
    <source>
        <dbReference type="Proteomes" id="UP001054857"/>
    </source>
</evidence>
<evidence type="ECO:0000256" key="3">
    <source>
        <dbReference type="ARBA" id="ARBA00022946"/>
    </source>
</evidence>
<dbReference type="Pfam" id="PF02536">
    <property type="entry name" value="mTERF"/>
    <property type="match status" value="1"/>
</dbReference>
<dbReference type="InterPro" id="IPR003690">
    <property type="entry name" value="MTERF"/>
</dbReference>
<keyword evidence="2" id="KW-0805">Transcription regulation</keyword>
<dbReference type="InterPro" id="IPR038538">
    <property type="entry name" value="MTERF_sf"/>
</dbReference>
<evidence type="ECO:0000256" key="1">
    <source>
        <dbReference type="ARBA" id="ARBA00007692"/>
    </source>
</evidence>
<comment type="similarity">
    <text evidence="1">Belongs to the mTERF family.</text>
</comment>
<evidence type="ECO:0000256" key="2">
    <source>
        <dbReference type="ARBA" id="ARBA00022472"/>
    </source>
</evidence>
<dbReference type="EMBL" id="BMAR01000003">
    <property type="protein sequence ID" value="GFR42696.1"/>
    <property type="molecule type" value="Genomic_DNA"/>
</dbReference>
<sequence>MLLQTPPVCSGGRFTTGPRPPLPIRPHGCRQRLVVRSSASSNAGVKEALGQLKQGLAGKPTVDPAYIDGAAYLKTIGFTNQAEVARVLDIAMNPDSLFLSYGDGRRTKNASARKLDVDADMRPVVEFLLSQGVAVGDVAKVISSHPPVLSYSVPGRLEPFWTYLASIGVPDVAAAVTRRPSLLGLTADEHLRKIVEYLQYTQTPPETIVEYVVK</sequence>
<dbReference type="Gene3D" id="1.25.70.10">
    <property type="entry name" value="Transcription termination factor 3, mitochondrial"/>
    <property type="match status" value="1"/>
</dbReference>
<organism evidence="5 6">
    <name type="scientific">Astrephomene gubernaculifera</name>
    <dbReference type="NCBI Taxonomy" id="47775"/>
    <lineage>
        <taxon>Eukaryota</taxon>
        <taxon>Viridiplantae</taxon>
        <taxon>Chlorophyta</taxon>
        <taxon>core chlorophytes</taxon>
        <taxon>Chlorophyceae</taxon>
        <taxon>CS clade</taxon>
        <taxon>Chlamydomonadales</taxon>
        <taxon>Astrephomenaceae</taxon>
        <taxon>Astrephomene</taxon>
    </lineage>
</organism>
<evidence type="ECO:0000313" key="5">
    <source>
        <dbReference type="EMBL" id="GFR42696.1"/>
    </source>
</evidence>
<dbReference type="SMART" id="SM00733">
    <property type="entry name" value="Mterf"/>
    <property type="match status" value="2"/>
</dbReference>
<dbReference type="GO" id="GO:0003676">
    <property type="term" value="F:nucleic acid binding"/>
    <property type="evidence" value="ECO:0007669"/>
    <property type="project" value="InterPro"/>
</dbReference>
<dbReference type="GO" id="GO:0006353">
    <property type="term" value="P:DNA-templated transcription termination"/>
    <property type="evidence" value="ECO:0007669"/>
    <property type="project" value="UniProtKB-KW"/>
</dbReference>
<keyword evidence="3" id="KW-0809">Transit peptide</keyword>
<reference evidence="5 6" key="1">
    <citation type="journal article" date="2021" name="Sci. Rep.">
        <title>Genome sequencing of the multicellular alga Astrephomene provides insights into convergent evolution of germ-soma differentiation.</title>
        <authorList>
            <person name="Yamashita S."/>
            <person name="Yamamoto K."/>
            <person name="Matsuzaki R."/>
            <person name="Suzuki S."/>
            <person name="Yamaguchi H."/>
            <person name="Hirooka S."/>
            <person name="Minakuchi Y."/>
            <person name="Miyagishima S."/>
            <person name="Kawachi M."/>
            <person name="Toyoda A."/>
            <person name="Nozaki H."/>
        </authorList>
    </citation>
    <scope>NUCLEOTIDE SEQUENCE [LARGE SCALE GENOMIC DNA]</scope>
    <source>
        <strain evidence="5 6">NIES-4017</strain>
    </source>
</reference>
<proteinExistence type="inferred from homology"/>
<evidence type="ECO:0000256" key="4">
    <source>
        <dbReference type="SAM" id="MobiDB-lite"/>
    </source>
</evidence>
<gene>
    <name evidence="5" type="ORF">Agub_g3618</name>
</gene>
<feature type="non-terminal residue" evidence="5">
    <location>
        <position position="1"/>
    </location>
</feature>
<comment type="caution">
    <text evidence="5">The sequence shown here is derived from an EMBL/GenBank/DDBJ whole genome shotgun (WGS) entry which is preliminary data.</text>
</comment>
<name>A0AAD3HJB9_9CHLO</name>